<dbReference type="GO" id="GO:0000162">
    <property type="term" value="P:L-tryptophan biosynthetic process"/>
    <property type="evidence" value="ECO:0007669"/>
    <property type="project" value="InterPro"/>
</dbReference>
<sequence>MTAFSEFIKHVGRGEKGRRSLTQEEAREALNMYLDGKAELLQLAVLLMLQRVRCETGEEAAGYIEALRSRISPQWQSIDVDLDWPCFAGKRRQPPWLLLAAKILAQNGKRVFLHGHAAIDMVKYQIETACPALNIRQANTVEEAEAILALDNICYVPLSSYCDPLVDLLALRSQVGLRTPLNTVARALNPTAAPFSIHGIFHQGYEKLHADAAALVGDDNMVAFKGEGGESERSPRIACRLAGVINGERFDEEWPTFLEGASGKHGEISGEYLQKVWLGEEDNNYGSHAVISTLAITLKLMGLCETQEAALALAEKWWLARHDLNQPNE</sequence>
<dbReference type="NCBIfam" id="NF006564">
    <property type="entry name" value="PRK09071.1"/>
    <property type="match status" value="1"/>
</dbReference>
<dbReference type="InterPro" id="IPR017459">
    <property type="entry name" value="Glycosyl_Trfase_fam3_N_dom"/>
</dbReference>
<dbReference type="Gene3D" id="3.40.1030.10">
    <property type="entry name" value="Nucleoside phosphorylase/phosphoribosyltransferase catalytic domain"/>
    <property type="match status" value="1"/>
</dbReference>
<gene>
    <name evidence="4" type="ORF">C9J12_03895</name>
</gene>
<protein>
    <submittedName>
        <fullName evidence="4">Glycosyl transferase family protein</fullName>
    </submittedName>
</protein>
<dbReference type="Proteomes" id="UP000240987">
    <property type="component" value="Unassembled WGS sequence"/>
</dbReference>
<keyword evidence="5" id="KW-1185">Reference proteome</keyword>
<name>A0A2T3JN52_9GAMM</name>
<dbReference type="InterPro" id="IPR035902">
    <property type="entry name" value="Nuc_phospho_transferase"/>
</dbReference>
<evidence type="ECO:0000313" key="5">
    <source>
        <dbReference type="Proteomes" id="UP000240987"/>
    </source>
</evidence>
<organism evidence="4 5">
    <name type="scientific">Photobacterium frigidiphilum</name>
    <dbReference type="NCBI Taxonomy" id="264736"/>
    <lineage>
        <taxon>Bacteria</taxon>
        <taxon>Pseudomonadati</taxon>
        <taxon>Pseudomonadota</taxon>
        <taxon>Gammaproteobacteria</taxon>
        <taxon>Vibrionales</taxon>
        <taxon>Vibrionaceae</taxon>
        <taxon>Photobacterium</taxon>
    </lineage>
</organism>
<dbReference type="Gene3D" id="1.20.970.10">
    <property type="entry name" value="Transferase, Pyrimidine Nucleoside Phosphorylase, Chain C"/>
    <property type="match status" value="1"/>
</dbReference>
<dbReference type="RefSeq" id="WP_107241509.1">
    <property type="nucleotide sequence ID" value="NZ_PYMJ01000003.1"/>
</dbReference>
<proteinExistence type="predicted"/>
<dbReference type="GO" id="GO:0005829">
    <property type="term" value="C:cytosol"/>
    <property type="evidence" value="ECO:0007669"/>
    <property type="project" value="TreeGrafter"/>
</dbReference>
<evidence type="ECO:0000259" key="3">
    <source>
        <dbReference type="Pfam" id="PF02885"/>
    </source>
</evidence>
<keyword evidence="2 4" id="KW-0808">Transferase</keyword>
<reference evidence="4 5" key="1">
    <citation type="submission" date="2018-01" db="EMBL/GenBank/DDBJ databases">
        <title>Whole genome sequencing of Histamine producing bacteria.</title>
        <authorList>
            <person name="Butler K."/>
        </authorList>
    </citation>
    <scope>NUCLEOTIDE SEQUENCE [LARGE SCALE GENOMIC DNA]</scope>
    <source>
        <strain evidence="4 5">JCM 12947</strain>
    </source>
</reference>
<dbReference type="InterPro" id="IPR005940">
    <property type="entry name" value="Anthranilate_Pribosyl_Tfrase"/>
</dbReference>
<accession>A0A2T3JN52</accession>
<keyword evidence="1" id="KW-0328">Glycosyltransferase</keyword>
<evidence type="ECO:0000256" key="1">
    <source>
        <dbReference type="ARBA" id="ARBA00022676"/>
    </source>
</evidence>
<dbReference type="OrthoDB" id="9768896at2"/>
<dbReference type="GO" id="GO:0004048">
    <property type="term" value="F:anthranilate phosphoribosyltransferase activity"/>
    <property type="evidence" value="ECO:0007669"/>
    <property type="project" value="InterPro"/>
</dbReference>
<dbReference type="InterPro" id="IPR036320">
    <property type="entry name" value="Glycosyl_Trfase_fam3_N_dom_sf"/>
</dbReference>
<dbReference type="PANTHER" id="PTHR43285:SF4">
    <property type="entry name" value="TRANSFERASE"/>
    <property type="match status" value="1"/>
</dbReference>
<dbReference type="Pfam" id="PF02885">
    <property type="entry name" value="Glycos_trans_3N"/>
    <property type="match status" value="1"/>
</dbReference>
<dbReference type="AlphaFoldDB" id="A0A2T3JN52"/>
<dbReference type="SUPFAM" id="SSF47648">
    <property type="entry name" value="Nucleoside phosphorylase/phosphoribosyltransferase N-terminal domain"/>
    <property type="match status" value="1"/>
</dbReference>
<dbReference type="EMBL" id="PYMJ01000003">
    <property type="protein sequence ID" value="PSU50474.1"/>
    <property type="molecule type" value="Genomic_DNA"/>
</dbReference>
<comment type="caution">
    <text evidence="4">The sequence shown here is derived from an EMBL/GenBank/DDBJ whole genome shotgun (WGS) entry which is preliminary data.</text>
</comment>
<evidence type="ECO:0000256" key="2">
    <source>
        <dbReference type="ARBA" id="ARBA00022679"/>
    </source>
</evidence>
<feature type="domain" description="Glycosyl transferase family 3 N-terminal" evidence="3">
    <location>
        <begin position="6"/>
        <end position="69"/>
    </location>
</feature>
<dbReference type="PANTHER" id="PTHR43285">
    <property type="entry name" value="ANTHRANILATE PHOSPHORIBOSYLTRANSFERASE"/>
    <property type="match status" value="1"/>
</dbReference>
<dbReference type="SUPFAM" id="SSF52418">
    <property type="entry name" value="Nucleoside phosphorylase/phosphoribosyltransferase catalytic domain"/>
    <property type="match status" value="1"/>
</dbReference>
<evidence type="ECO:0000313" key="4">
    <source>
        <dbReference type="EMBL" id="PSU50474.1"/>
    </source>
</evidence>